<proteinExistence type="predicted"/>
<name>A0A5R9FQD6_9ACTN</name>
<dbReference type="EMBL" id="VBZC01000013">
    <property type="protein sequence ID" value="TLS45581.1"/>
    <property type="molecule type" value="Genomic_DNA"/>
</dbReference>
<organism evidence="2 3">
    <name type="scientific">Streptomyces montanus</name>
    <dbReference type="NCBI Taxonomy" id="2580423"/>
    <lineage>
        <taxon>Bacteria</taxon>
        <taxon>Bacillati</taxon>
        <taxon>Actinomycetota</taxon>
        <taxon>Actinomycetes</taxon>
        <taxon>Kitasatosporales</taxon>
        <taxon>Streptomycetaceae</taxon>
        <taxon>Streptomyces</taxon>
    </lineage>
</organism>
<accession>A0A5R9FQD6</accession>
<evidence type="ECO:0000259" key="1">
    <source>
        <dbReference type="Pfam" id="PF20530"/>
    </source>
</evidence>
<evidence type="ECO:0000313" key="3">
    <source>
        <dbReference type="Proteomes" id="UP000305906"/>
    </source>
</evidence>
<sequence length="398" mass="43801">MALARVLSEDWLKYGLSVRPADRPRAEAAVTALYRLIGAPPPDFVWVPSPAAARQVTLDHYDRFRPVRLDAAAVPAQGSDWPLVARLANLASELRERMNDRIGHRPSARSSWAWADPTPGTARTLAPDEALAAGIAAADVVEAVVYDALTATLRDAVCAPVRTELTPPAVGSPGLAWYGQHDAAWVAHYDVFARVGLATYLGDDQDQLGLWTELARSTGWWWPGDGMCVMSERPTEIHTEPQPSGFHGELRLHRDDGPAVRFADGAEVHVLHGTHVPEWVVKAPTVERIHAERNVEVRRSAIERIGWGSYIEQARLRRVGTAGDPGNPGSDLHLYDVPRELWGRPARLLLVVNGSVEPDGRRRRYGLSVPDHIEDPLSAAGWTYGLSGEQYARLVRRT</sequence>
<dbReference type="Proteomes" id="UP000305906">
    <property type="component" value="Unassembled WGS sequence"/>
</dbReference>
<keyword evidence="3" id="KW-1185">Reference proteome</keyword>
<protein>
    <recommendedName>
        <fullName evidence="1">DUF6745 domain-containing protein</fullName>
    </recommendedName>
</protein>
<dbReference type="Pfam" id="PF20530">
    <property type="entry name" value="DUF6745"/>
    <property type="match status" value="1"/>
</dbReference>
<dbReference type="InterPro" id="IPR046633">
    <property type="entry name" value="DUF6745"/>
</dbReference>
<gene>
    <name evidence="2" type="ORF">FE633_14315</name>
</gene>
<feature type="domain" description="DUF6745" evidence="1">
    <location>
        <begin position="177"/>
        <end position="393"/>
    </location>
</feature>
<reference evidence="2 3" key="1">
    <citation type="submission" date="2019-05" db="EMBL/GenBank/DDBJ databases">
        <title>Streptomyces sp. NEAU-C151, a novel actinomycete isolated from soil.</title>
        <authorList>
            <person name="Han L."/>
            <person name="Jiang H."/>
        </authorList>
    </citation>
    <scope>NUCLEOTIDE SEQUENCE [LARGE SCALE GENOMIC DNA]</scope>
    <source>
        <strain evidence="2 3">NEAU-C151</strain>
    </source>
</reference>
<dbReference type="AlphaFoldDB" id="A0A5R9FQD6"/>
<comment type="caution">
    <text evidence="2">The sequence shown here is derived from an EMBL/GenBank/DDBJ whole genome shotgun (WGS) entry which is preliminary data.</text>
</comment>
<dbReference type="RefSeq" id="WP_138045518.1">
    <property type="nucleotide sequence ID" value="NZ_VBZC01000013.1"/>
</dbReference>
<evidence type="ECO:0000313" key="2">
    <source>
        <dbReference type="EMBL" id="TLS45581.1"/>
    </source>
</evidence>